<reference evidence="2" key="1">
    <citation type="submission" date="2022-11" db="UniProtKB">
        <authorList>
            <consortium name="WormBaseParasite"/>
        </authorList>
    </citation>
    <scope>IDENTIFICATION</scope>
</reference>
<evidence type="ECO:0000313" key="2">
    <source>
        <dbReference type="WBParaSite" id="nRc.2.0.1.t02450-RA"/>
    </source>
</evidence>
<sequence>MAKVTLATRELTCKIIKTRNFPTKSMINFLLITTLVETLKYIPIRGKNGDPNTAGLIEEVQNLYCIANL</sequence>
<evidence type="ECO:0000313" key="1">
    <source>
        <dbReference type="Proteomes" id="UP000887565"/>
    </source>
</evidence>
<dbReference type="AlphaFoldDB" id="A0A915HLU1"/>
<keyword evidence="1" id="KW-1185">Reference proteome</keyword>
<protein>
    <submittedName>
        <fullName evidence="2">Uncharacterized protein</fullName>
    </submittedName>
</protein>
<organism evidence="1 2">
    <name type="scientific">Romanomermis culicivorax</name>
    <name type="common">Nematode worm</name>
    <dbReference type="NCBI Taxonomy" id="13658"/>
    <lineage>
        <taxon>Eukaryota</taxon>
        <taxon>Metazoa</taxon>
        <taxon>Ecdysozoa</taxon>
        <taxon>Nematoda</taxon>
        <taxon>Enoplea</taxon>
        <taxon>Dorylaimia</taxon>
        <taxon>Mermithida</taxon>
        <taxon>Mermithoidea</taxon>
        <taxon>Mermithidae</taxon>
        <taxon>Romanomermis</taxon>
    </lineage>
</organism>
<dbReference type="WBParaSite" id="nRc.2.0.1.t02450-RA">
    <property type="protein sequence ID" value="nRc.2.0.1.t02450-RA"/>
    <property type="gene ID" value="nRc.2.0.1.g02450"/>
</dbReference>
<proteinExistence type="predicted"/>
<accession>A0A915HLU1</accession>
<name>A0A915HLU1_ROMCU</name>
<dbReference type="Proteomes" id="UP000887565">
    <property type="component" value="Unplaced"/>
</dbReference>